<evidence type="ECO:0000313" key="3">
    <source>
        <dbReference type="Proteomes" id="UP000596742"/>
    </source>
</evidence>
<sequence>MPVAAPQKDAQIFQHYHHLLPKSPGALVGASDTYYAHETLDHLHSIQDDEDFFSPHSPPILNLSPHLSSPDRTSPSQRVSPTHRTSPNQRGSPFYDLRESTRRRTFHEGSSQMQNCSGVISEDSDSKSESPSRKRRKTSGSYIDLTHSPSPPPSWTREVITEAARLSSARRRPSNQLRRLSSDRCNTPRARRRVSEKYSRKKSMFSSQDCALSHLHILLYNLKLCIYPSLKHVEQDYKGFILRHLLNNWTHRSEM</sequence>
<feature type="compositionally biased region" description="Polar residues" evidence="1">
    <location>
        <begin position="175"/>
        <end position="185"/>
    </location>
</feature>
<protein>
    <submittedName>
        <fullName evidence="2">Uncharacterized protein</fullName>
    </submittedName>
</protein>
<keyword evidence="3" id="KW-1185">Reference proteome</keyword>
<proteinExistence type="predicted"/>
<gene>
    <name evidence="2" type="ORF">MGAL_10B001945</name>
</gene>
<dbReference type="EMBL" id="UYJE01006503">
    <property type="protein sequence ID" value="VDI46547.1"/>
    <property type="molecule type" value="Genomic_DNA"/>
</dbReference>
<feature type="region of interest" description="Disordered" evidence="1">
    <location>
        <begin position="49"/>
        <end position="198"/>
    </location>
</feature>
<dbReference type="Proteomes" id="UP000596742">
    <property type="component" value="Unassembled WGS sequence"/>
</dbReference>
<name>A0A8B6F8Z4_MYTGA</name>
<feature type="compositionally biased region" description="Polar residues" evidence="1">
    <location>
        <begin position="65"/>
        <end position="91"/>
    </location>
</feature>
<evidence type="ECO:0000313" key="2">
    <source>
        <dbReference type="EMBL" id="VDI46547.1"/>
    </source>
</evidence>
<comment type="caution">
    <text evidence="2">The sequence shown here is derived from an EMBL/GenBank/DDBJ whole genome shotgun (WGS) entry which is preliminary data.</text>
</comment>
<evidence type="ECO:0000256" key="1">
    <source>
        <dbReference type="SAM" id="MobiDB-lite"/>
    </source>
</evidence>
<feature type="compositionally biased region" description="Polar residues" evidence="1">
    <location>
        <begin position="108"/>
        <end position="118"/>
    </location>
</feature>
<dbReference type="AlphaFoldDB" id="A0A8B6F8Z4"/>
<accession>A0A8B6F8Z4</accession>
<reference evidence="2" key="1">
    <citation type="submission" date="2018-11" db="EMBL/GenBank/DDBJ databases">
        <authorList>
            <person name="Alioto T."/>
            <person name="Alioto T."/>
        </authorList>
    </citation>
    <scope>NUCLEOTIDE SEQUENCE</scope>
</reference>
<organism evidence="2 3">
    <name type="scientific">Mytilus galloprovincialis</name>
    <name type="common">Mediterranean mussel</name>
    <dbReference type="NCBI Taxonomy" id="29158"/>
    <lineage>
        <taxon>Eukaryota</taxon>
        <taxon>Metazoa</taxon>
        <taxon>Spiralia</taxon>
        <taxon>Lophotrochozoa</taxon>
        <taxon>Mollusca</taxon>
        <taxon>Bivalvia</taxon>
        <taxon>Autobranchia</taxon>
        <taxon>Pteriomorphia</taxon>
        <taxon>Mytilida</taxon>
        <taxon>Mytiloidea</taxon>
        <taxon>Mytilidae</taxon>
        <taxon>Mytilinae</taxon>
        <taxon>Mytilus</taxon>
    </lineage>
</organism>